<gene>
    <name evidence="4" type="ORF">NOCA2310136</name>
</gene>
<dbReference type="SUPFAM" id="SSF51735">
    <property type="entry name" value="NAD(P)-binding Rossmann-fold domains"/>
    <property type="match status" value="1"/>
</dbReference>
<dbReference type="InterPro" id="IPR051122">
    <property type="entry name" value="SDR_DHRS6-like"/>
</dbReference>
<evidence type="ECO:0000313" key="4">
    <source>
        <dbReference type="EMBL" id="CUR56054.1"/>
    </source>
</evidence>
<sequence>MIDFGFDFTGRQVVVTGGTRGVGLAAAQAFAAAGAQVCVTGTKVLPSMYDADLRAFSFHQLQLTNSDAIDGFVEAIDHVDVLVNAAGARLSGHLDAHEREFVAHSARHGFVGPTRLANKLRHRISSSQFRGGGAVIHTPASRQWLELTHPPAEAAAELTAQTRRAGVTWGRLGARVNTVLESPTSSVPAPQRQTAGALLTRSRGPVRVAARDVASIVLFLASSGATAITGQTVHVGL</sequence>
<name>A0A2P2C236_9ZZZZ</name>
<dbReference type="PANTHER" id="PTHR43477">
    <property type="entry name" value="DIHYDROANTICAPSIN 7-DEHYDROGENASE"/>
    <property type="match status" value="1"/>
</dbReference>
<accession>A0A2P2C236</accession>
<organism evidence="4">
    <name type="scientific">metagenome</name>
    <dbReference type="NCBI Taxonomy" id="256318"/>
    <lineage>
        <taxon>unclassified sequences</taxon>
        <taxon>metagenomes</taxon>
    </lineage>
</organism>
<keyword evidence="2" id="KW-0560">Oxidoreductase</keyword>
<evidence type="ECO:0000256" key="2">
    <source>
        <dbReference type="ARBA" id="ARBA00023002"/>
    </source>
</evidence>
<keyword evidence="3" id="KW-0520">NAD</keyword>
<dbReference type="EMBL" id="CZKA01000025">
    <property type="protein sequence ID" value="CUR56054.1"/>
    <property type="molecule type" value="Genomic_DNA"/>
</dbReference>
<dbReference type="GO" id="GO:0016491">
    <property type="term" value="F:oxidoreductase activity"/>
    <property type="evidence" value="ECO:0007669"/>
    <property type="project" value="UniProtKB-KW"/>
</dbReference>
<dbReference type="PANTHER" id="PTHR43477:SF4">
    <property type="entry name" value="DEHYDROGENASE_REDUCTASE SDR FAMILY MEMBER 6"/>
    <property type="match status" value="1"/>
</dbReference>
<dbReference type="Pfam" id="PF13561">
    <property type="entry name" value="adh_short_C2"/>
    <property type="match status" value="1"/>
</dbReference>
<protein>
    <submittedName>
        <fullName evidence="4">Putative Short-chain dehydrogenase/reductase SDR</fullName>
    </submittedName>
</protein>
<dbReference type="PRINTS" id="PR00081">
    <property type="entry name" value="GDHRDH"/>
</dbReference>
<proteinExistence type="inferred from homology"/>
<dbReference type="Gene3D" id="3.40.50.720">
    <property type="entry name" value="NAD(P)-binding Rossmann-like Domain"/>
    <property type="match status" value="1"/>
</dbReference>
<reference evidence="4" key="1">
    <citation type="submission" date="2015-08" db="EMBL/GenBank/DDBJ databases">
        <authorList>
            <person name="Babu N.S."/>
            <person name="Beckwith C.J."/>
            <person name="Beseler K.G."/>
            <person name="Brison A."/>
            <person name="Carone J.V."/>
            <person name="Caskin T.P."/>
            <person name="Diamond M."/>
            <person name="Durham M.E."/>
            <person name="Foxe J.M."/>
            <person name="Go M."/>
            <person name="Henderson B.A."/>
            <person name="Jones I.B."/>
            <person name="McGettigan J.A."/>
            <person name="Micheletti S.J."/>
            <person name="Nasrallah M.E."/>
            <person name="Ortiz D."/>
            <person name="Piller C.R."/>
            <person name="Privatt S.R."/>
            <person name="Schneider S.L."/>
            <person name="Sharp S."/>
            <person name="Smith T.C."/>
            <person name="Stanton J.D."/>
            <person name="Ullery H.E."/>
            <person name="Wilson R.J."/>
            <person name="Serrano M.G."/>
            <person name="Buck G."/>
            <person name="Lee V."/>
            <person name="Wang Y."/>
            <person name="Carvalho R."/>
            <person name="Voegtly L."/>
            <person name="Shi R."/>
            <person name="Duckworth R."/>
            <person name="Johnson A."/>
            <person name="Loviza R."/>
            <person name="Walstead R."/>
            <person name="Shah Z."/>
            <person name="Kiflezghi M."/>
            <person name="Wade K."/>
            <person name="Ball S.L."/>
            <person name="Bradley K.W."/>
            <person name="Asai D.J."/>
            <person name="Bowman C.A."/>
            <person name="Russell D.A."/>
            <person name="Pope W.H."/>
            <person name="Jacobs-Sera D."/>
            <person name="Hendrix R.W."/>
            <person name="Hatfull G.F."/>
        </authorList>
    </citation>
    <scope>NUCLEOTIDE SEQUENCE</scope>
</reference>
<dbReference type="InterPro" id="IPR036291">
    <property type="entry name" value="NAD(P)-bd_dom_sf"/>
</dbReference>
<evidence type="ECO:0000256" key="1">
    <source>
        <dbReference type="ARBA" id="ARBA00006484"/>
    </source>
</evidence>
<dbReference type="InterPro" id="IPR002347">
    <property type="entry name" value="SDR_fam"/>
</dbReference>
<evidence type="ECO:0000256" key="3">
    <source>
        <dbReference type="ARBA" id="ARBA00023027"/>
    </source>
</evidence>
<dbReference type="AlphaFoldDB" id="A0A2P2C236"/>
<comment type="similarity">
    <text evidence="1">Belongs to the short-chain dehydrogenases/reductases (SDR) family.</text>
</comment>